<organism evidence="2 3">
    <name type="scientific">Trichonephila clavata</name>
    <name type="common">Joro spider</name>
    <name type="synonym">Nephila clavata</name>
    <dbReference type="NCBI Taxonomy" id="2740835"/>
    <lineage>
        <taxon>Eukaryota</taxon>
        <taxon>Metazoa</taxon>
        <taxon>Ecdysozoa</taxon>
        <taxon>Arthropoda</taxon>
        <taxon>Chelicerata</taxon>
        <taxon>Arachnida</taxon>
        <taxon>Araneae</taxon>
        <taxon>Araneomorphae</taxon>
        <taxon>Entelegynae</taxon>
        <taxon>Araneoidea</taxon>
        <taxon>Nephilidae</taxon>
        <taxon>Trichonephila</taxon>
    </lineage>
</organism>
<feature type="region of interest" description="Disordered" evidence="1">
    <location>
        <begin position="32"/>
        <end position="71"/>
    </location>
</feature>
<name>A0A8X6FFS3_TRICU</name>
<dbReference type="AlphaFoldDB" id="A0A8X6FFS3"/>
<evidence type="ECO:0000313" key="2">
    <source>
        <dbReference type="EMBL" id="GFQ78968.1"/>
    </source>
</evidence>
<dbReference type="OrthoDB" id="6431787at2759"/>
<proteinExistence type="predicted"/>
<sequence>MRVCLVLSQRSPTTFEVANLEDPDIPIGVYHTSALRPHQDPSSKPLTPLRERGRPRKNFPGPSQRRRDQRG</sequence>
<keyword evidence="3" id="KW-1185">Reference proteome</keyword>
<gene>
    <name evidence="2" type="ORF">TNCT_298991</name>
</gene>
<evidence type="ECO:0000256" key="1">
    <source>
        <dbReference type="SAM" id="MobiDB-lite"/>
    </source>
</evidence>
<dbReference type="Proteomes" id="UP000887116">
    <property type="component" value="Unassembled WGS sequence"/>
</dbReference>
<comment type="caution">
    <text evidence="2">The sequence shown here is derived from an EMBL/GenBank/DDBJ whole genome shotgun (WGS) entry which is preliminary data.</text>
</comment>
<accession>A0A8X6FFS3</accession>
<evidence type="ECO:0000313" key="3">
    <source>
        <dbReference type="Proteomes" id="UP000887116"/>
    </source>
</evidence>
<protein>
    <submittedName>
        <fullName evidence="2">Uncharacterized protein</fullName>
    </submittedName>
</protein>
<dbReference type="EMBL" id="BMAO01031976">
    <property type="protein sequence ID" value="GFQ78968.1"/>
    <property type="molecule type" value="Genomic_DNA"/>
</dbReference>
<reference evidence="2" key="1">
    <citation type="submission" date="2020-07" db="EMBL/GenBank/DDBJ databases">
        <title>Multicomponent nature underlies the extraordinary mechanical properties of spider dragline silk.</title>
        <authorList>
            <person name="Kono N."/>
            <person name="Nakamura H."/>
            <person name="Mori M."/>
            <person name="Yoshida Y."/>
            <person name="Ohtoshi R."/>
            <person name="Malay A.D."/>
            <person name="Moran D.A.P."/>
            <person name="Tomita M."/>
            <person name="Numata K."/>
            <person name="Arakawa K."/>
        </authorList>
    </citation>
    <scope>NUCLEOTIDE SEQUENCE</scope>
</reference>